<dbReference type="GO" id="GO:0042148">
    <property type="term" value="P:DNA strand invasion"/>
    <property type="evidence" value="ECO:0007669"/>
    <property type="project" value="TreeGrafter"/>
</dbReference>
<evidence type="ECO:0000256" key="12">
    <source>
        <dbReference type="ARBA" id="ARBA00073971"/>
    </source>
</evidence>
<evidence type="ECO:0000256" key="11">
    <source>
        <dbReference type="ARBA" id="ARBA00066228"/>
    </source>
</evidence>
<dbReference type="InterPro" id="IPR047323">
    <property type="entry name" value="Rad51D_C"/>
</dbReference>
<evidence type="ECO:0000256" key="13">
    <source>
        <dbReference type="ARBA" id="ARBA00078081"/>
    </source>
</evidence>
<accession>A0A8C0UAZ5</accession>
<dbReference type="InterPro" id="IPR048943">
    <property type="entry name" value="RAD51D_N"/>
</dbReference>
<dbReference type="InterPro" id="IPR051988">
    <property type="entry name" value="HRR_RAD51_Paralog"/>
</dbReference>
<dbReference type="GO" id="GO:0033063">
    <property type="term" value="C:Rad51B-Rad51C-Rad51D-XRCC2 complex"/>
    <property type="evidence" value="ECO:0007669"/>
    <property type="project" value="TreeGrafter"/>
</dbReference>
<dbReference type="InterPro" id="IPR013632">
    <property type="entry name" value="Rad51_C"/>
</dbReference>
<keyword evidence="9" id="KW-0539">Nucleus</keyword>
<keyword evidence="4" id="KW-0227">DNA damage</keyword>
<gene>
    <name evidence="17" type="primary">RAD51D</name>
</gene>
<dbReference type="GO" id="GO:0005815">
    <property type="term" value="C:microtubule organizing center"/>
    <property type="evidence" value="ECO:0007669"/>
    <property type="project" value="TreeGrafter"/>
</dbReference>
<keyword evidence="5" id="KW-0067">ATP-binding</keyword>
<dbReference type="PROSITE" id="PS50162">
    <property type="entry name" value="RECA_2"/>
    <property type="match status" value="1"/>
</dbReference>
<dbReference type="AlphaFoldDB" id="A0A8C0UAZ5"/>
<dbReference type="PANTHER" id="PTHR46457:SF1">
    <property type="entry name" value="DNA REPAIR PROTEIN RAD51 HOMOLOG 4"/>
    <property type="match status" value="1"/>
</dbReference>
<evidence type="ECO:0000259" key="16">
    <source>
        <dbReference type="PROSITE" id="PS50162"/>
    </source>
</evidence>
<dbReference type="GO" id="GO:0140664">
    <property type="term" value="F:ATP-dependent DNA damage sensor activity"/>
    <property type="evidence" value="ECO:0007669"/>
    <property type="project" value="InterPro"/>
</dbReference>
<reference evidence="17" key="2">
    <citation type="submission" date="2025-09" db="UniProtKB">
        <authorList>
            <consortium name="Ensembl"/>
        </authorList>
    </citation>
    <scope>IDENTIFICATION</scope>
</reference>
<evidence type="ECO:0000256" key="1">
    <source>
        <dbReference type="ARBA" id="ARBA00004123"/>
    </source>
</evidence>
<comment type="subcellular location">
    <subcellularLocation>
        <location evidence="1">Nucleus</location>
    </subcellularLocation>
</comment>
<dbReference type="Pfam" id="PF08423">
    <property type="entry name" value="Rad51"/>
    <property type="match status" value="1"/>
</dbReference>
<dbReference type="PANTHER" id="PTHR46457">
    <property type="entry name" value="DNA REPAIR PROTEIN RAD51 HOMOLOG 4"/>
    <property type="match status" value="1"/>
</dbReference>
<dbReference type="GO" id="GO:0005657">
    <property type="term" value="C:replication fork"/>
    <property type="evidence" value="ECO:0007669"/>
    <property type="project" value="TreeGrafter"/>
</dbReference>
<proteinExistence type="inferred from homology"/>
<evidence type="ECO:0000256" key="14">
    <source>
        <dbReference type="ARBA" id="ARBA00078131"/>
    </source>
</evidence>
<evidence type="ECO:0000313" key="17">
    <source>
        <dbReference type="Ensembl" id="ENSCCEP00000004972.1"/>
    </source>
</evidence>
<protein>
    <recommendedName>
        <fullName evidence="12">DNA repair protein RAD51 homolog 4</fullName>
    </recommendedName>
    <alternativeName>
        <fullName evidence="13">R51H3</fullName>
    </alternativeName>
    <alternativeName>
        <fullName evidence="14">RAD51 homolog D</fullName>
    </alternativeName>
    <alternativeName>
        <fullName evidence="15">RAD51-like protein 3</fullName>
    </alternativeName>
</protein>
<keyword evidence="3" id="KW-0547">Nucleotide-binding</keyword>
<dbReference type="GO" id="GO:0007131">
    <property type="term" value="P:reciprocal meiotic recombination"/>
    <property type="evidence" value="ECO:0007669"/>
    <property type="project" value="TreeGrafter"/>
</dbReference>
<dbReference type="GO" id="GO:0000400">
    <property type="term" value="F:four-way junction DNA binding"/>
    <property type="evidence" value="ECO:0007669"/>
    <property type="project" value="TreeGrafter"/>
</dbReference>
<keyword evidence="7" id="KW-0233">DNA recombination</keyword>
<evidence type="ECO:0000256" key="3">
    <source>
        <dbReference type="ARBA" id="ARBA00022741"/>
    </source>
</evidence>
<keyword evidence="8" id="KW-0234">DNA repair</keyword>
<dbReference type="Ensembl" id="ENSCCET00000008212.1">
    <property type="protein sequence ID" value="ENSCCEP00000004972.1"/>
    <property type="gene ID" value="ENSCCEG00000005456.1"/>
</dbReference>
<evidence type="ECO:0000313" key="18">
    <source>
        <dbReference type="Proteomes" id="UP000694410"/>
    </source>
</evidence>
<comment type="function">
    <text evidence="10">Involved in the homologous recombination repair (HRR) pathway of double-stranded DNA breaks arising during DNA replication or induced by DNA-damaging agents. Bind to single-stranded DNA (ssDNA) and has DNA-dependent ATPase activity. Part of the RAD51 paralog protein complex BCDX2 which acts in the BRCA1-BRCA2-dependent HR pathway. Upon DNA damage, BCDX2 acts downstream of BRCA2 recruitment and upstream of RAD51 recruitment. BCDX2 binds predominantly to the intersection of the four duplex arms of the Holliday junction and to junction of replication forks. The BCDX2 complex was originally reported to bind single-stranded DNA, single-stranded gaps in duplex DNA and specifically to nicks in duplex DNA. Involved in telomere maintenance. The BCDX2 subcomplex XRCC2:RAD51D can stimulate Holliday junction resolution by BLM.</text>
</comment>
<dbReference type="GO" id="GO:0000723">
    <property type="term" value="P:telomere maintenance"/>
    <property type="evidence" value="ECO:0007669"/>
    <property type="project" value="TreeGrafter"/>
</dbReference>
<evidence type="ECO:0000256" key="9">
    <source>
        <dbReference type="ARBA" id="ARBA00023242"/>
    </source>
</evidence>
<dbReference type="GO" id="GO:0005524">
    <property type="term" value="F:ATP binding"/>
    <property type="evidence" value="ECO:0007669"/>
    <property type="project" value="UniProtKB-KW"/>
</dbReference>
<evidence type="ECO:0000256" key="6">
    <source>
        <dbReference type="ARBA" id="ARBA00023125"/>
    </source>
</evidence>
<dbReference type="InterPro" id="IPR020588">
    <property type="entry name" value="RecA_ATP-bd"/>
</dbReference>
<dbReference type="InterPro" id="IPR027417">
    <property type="entry name" value="P-loop_NTPase"/>
</dbReference>
<dbReference type="Gene3D" id="3.40.50.300">
    <property type="entry name" value="P-loop containing nucleotide triphosphate hydrolases"/>
    <property type="match status" value="1"/>
</dbReference>
<dbReference type="Proteomes" id="UP000694410">
    <property type="component" value="Unplaced"/>
</dbReference>
<sequence length="396" mass="43249">MVVLQAGLCPGLTEEMLQLLRANGIRTVVDFVSSDLEDVAQKCSLSYKALVAVRRVLLAQFSAFPANGADLYEELKSSTAILPTGSPSLDQLLDSGLYTGELTELVGAPGSGKTQVCLGIAASVSLGLKQHVLFLDSTGGFTASRLYQILQAQTEDEEEQLEALQRVQVVRVFNIYELLGALQELRDRLSQQAVSSVGPLKVVLLDSVSAVIYPLLGGRQSEGLALMMQLSRELKTLAREFSLAVVVTNQVTRDSSTGQLKPALGRSWSFVPSTRVLLESKEASWERACTQRAASLAKSPRQVRLPGSIPWECRDLALAPVGVGQDPASQGGHWRGACAPWLDAAEEKSICSQQRGLVFIGRINEWHHFQSRSLCSWCWSRSPDGVWAVRVLWKWL</sequence>
<feature type="domain" description="RecA family profile 1" evidence="16">
    <location>
        <begin position="78"/>
        <end position="251"/>
    </location>
</feature>
<dbReference type="FunFam" id="3.40.50.300:FF:001042">
    <property type="entry name" value="DNA repair protein RAD51 homolog 4"/>
    <property type="match status" value="1"/>
</dbReference>
<dbReference type="Pfam" id="PF21794">
    <property type="entry name" value="RAD51D_N"/>
    <property type="match status" value="1"/>
</dbReference>
<name>A0A8C0UAZ5_CYACU</name>
<evidence type="ECO:0000256" key="10">
    <source>
        <dbReference type="ARBA" id="ARBA00057808"/>
    </source>
</evidence>
<evidence type="ECO:0000256" key="8">
    <source>
        <dbReference type="ARBA" id="ARBA00023204"/>
    </source>
</evidence>
<dbReference type="InterPro" id="IPR003593">
    <property type="entry name" value="AAA+_ATPase"/>
</dbReference>
<evidence type="ECO:0000256" key="4">
    <source>
        <dbReference type="ARBA" id="ARBA00022763"/>
    </source>
</evidence>
<dbReference type="SUPFAM" id="SSF52540">
    <property type="entry name" value="P-loop containing nucleoside triphosphate hydrolases"/>
    <property type="match status" value="1"/>
</dbReference>
<dbReference type="GO" id="GO:0000724">
    <property type="term" value="P:double-strand break repair via homologous recombination"/>
    <property type="evidence" value="ECO:0007669"/>
    <property type="project" value="TreeGrafter"/>
</dbReference>
<comment type="subunit">
    <text evidence="11">Part of the BCDX2 complex consisting of RAD51B, RAD51C, RAD51D and XRCC2; the complex has a ring-like structure arranged into a flat disc around a central channel. In the absence of DNA, the BCDX2 subcomplex XRCC2:RAD51D formed a multimeric ring structure; in the presence of single-stranded DNA it formed a filamentous structure with the ssDNA. Interacts with SWSAP1 and ZSWIM7; involved in homologous recombination repair. Interacts with BLM; required for stimulation of BLM activity by the BCDX2 subcomplex XRCC2:RAD51D.</text>
</comment>
<reference evidence="17" key="1">
    <citation type="submission" date="2025-08" db="UniProtKB">
        <authorList>
            <consortium name="Ensembl"/>
        </authorList>
    </citation>
    <scope>IDENTIFICATION</scope>
</reference>
<organism evidence="17 18">
    <name type="scientific">Cyanistes caeruleus</name>
    <name type="common">Eurasian blue tit</name>
    <name type="synonym">Parus caeruleus</name>
    <dbReference type="NCBI Taxonomy" id="156563"/>
    <lineage>
        <taxon>Eukaryota</taxon>
        <taxon>Metazoa</taxon>
        <taxon>Chordata</taxon>
        <taxon>Craniata</taxon>
        <taxon>Vertebrata</taxon>
        <taxon>Euteleostomi</taxon>
        <taxon>Archelosauria</taxon>
        <taxon>Archosauria</taxon>
        <taxon>Dinosauria</taxon>
        <taxon>Saurischia</taxon>
        <taxon>Theropoda</taxon>
        <taxon>Coelurosauria</taxon>
        <taxon>Aves</taxon>
        <taxon>Neognathae</taxon>
        <taxon>Neoaves</taxon>
        <taxon>Telluraves</taxon>
        <taxon>Australaves</taxon>
        <taxon>Passeriformes</taxon>
        <taxon>Paridae</taxon>
        <taxon>Cyanistes</taxon>
    </lineage>
</organism>
<evidence type="ECO:0000256" key="7">
    <source>
        <dbReference type="ARBA" id="ARBA00023172"/>
    </source>
</evidence>
<comment type="similarity">
    <text evidence="2">Belongs to the RecA family. RAD51 subfamily.</text>
</comment>
<evidence type="ECO:0000256" key="5">
    <source>
        <dbReference type="ARBA" id="ARBA00022840"/>
    </source>
</evidence>
<dbReference type="SMART" id="SM00382">
    <property type="entry name" value="AAA"/>
    <property type="match status" value="1"/>
</dbReference>
<dbReference type="GO" id="GO:0000781">
    <property type="term" value="C:chromosome, telomeric region"/>
    <property type="evidence" value="ECO:0007669"/>
    <property type="project" value="UniProtKB-ARBA"/>
</dbReference>
<keyword evidence="6" id="KW-0238">DNA-binding</keyword>
<dbReference type="GO" id="GO:0003697">
    <property type="term" value="F:single-stranded DNA binding"/>
    <property type="evidence" value="ECO:0007669"/>
    <property type="project" value="TreeGrafter"/>
</dbReference>
<evidence type="ECO:0000256" key="15">
    <source>
        <dbReference type="ARBA" id="ARBA00079680"/>
    </source>
</evidence>
<dbReference type="CDD" id="cd19489">
    <property type="entry name" value="Rad51D"/>
    <property type="match status" value="1"/>
</dbReference>
<evidence type="ECO:0000256" key="2">
    <source>
        <dbReference type="ARBA" id="ARBA00007095"/>
    </source>
</evidence>
<keyword evidence="18" id="KW-1185">Reference proteome</keyword>